<reference evidence="1" key="2">
    <citation type="journal article" date="2024" name="Plant">
        <title>Genomic evolution and insights into agronomic trait innovations of Sesamum species.</title>
        <authorList>
            <person name="Miao H."/>
            <person name="Wang L."/>
            <person name="Qu L."/>
            <person name="Liu H."/>
            <person name="Sun Y."/>
            <person name="Le M."/>
            <person name="Wang Q."/>
            <person name="Wei S."/>
            <person name="Zheng Y."/>
            <person name="Lin W."/>
            <person name="Duan Y."/>
            <person name="Cao H."/>
            <person name="Xiong S."/>
            <person name="Wang X."/>
            <person name="Wei L."/>
            <person name="Li C."/>
            <person name="Ma Q."/>
            <person name="Ju M."/>
            <person name="Zhao R."/>
            <person name="Li G."/>
            <person name="Mu C."/>
            <person name="Tian Q."/>
            <person name="Mei H."/>
            <person name="Zhang T."/>
            <person name="Gao T."/>
            <person name="Zhang H."/>
        </authorList>
    </citation>
    <scope>NUCLEOTIDE SEQUENCE</scope>
    <source>
        <strain evidence="1">KEN1</strain>
    </source>
</reference>
<reference evidence="1" key="1">
    <citation type="submission" date="2020-06" db="EMBL/GenBank/DDBJ databases">
        <authorList>
            <person name="Li T."/>
            <person name="Hu X."/>
            <person name="Zhang T."/>
            <person name="Song X."/>
            <person name="Zhang H."/>
            <person name="Dai N."/>
            <person name="Sheng W."/>
            <person name="Hou X."/>
            <person name="Wei L."/>
        </authorList>
    </citation>
    <scope>NUCLEOTIDE SEQUENCE</scope>
    <source>
        <strain evidence="1">KEN1</strain>
        <tissue evidence="1">Leaf</tissue>
    </source>
</reference>
<organism evidence="1">
    <name type="scientific">Sesamum latifolium</name>
    <dbReference type="NCBI Taxonomy" id="2727402"/>
    <lineage>
        <taxon>Eukaryota</taxon>
        <taxon>Viridiplantae</taxon>
        <taxon>Streptophyta</taxon>
        <taxon>Embryophyta</taxon>
        <taxon>Tracheophyta</taxon>
        <taxon>Spermatophyta</taxon>
        <taxon>Magnoliopsida</taxon>
        <taxon>eudicotyledons</taxon>
        <taxon>Gunneridae</taxon>
        <taxon>Pentapetalae</taxon>
        <taxon>asterids</taxon>
        <taxon>lamiids</taxon>
        <taxon>Lamiales</taxon>
        <taxon>Pedaliaceae</taxon>
        <taxon>Sesamum</taxon>
    </lineage>
</organism>
<dbReference type="AlphaFoldDB" id="A0AAW2X515"/>
<proteinExistence type="predicted"/>
<sequence length="110" mass="12001">MGMEVSFNGLEHRQRLLLSFLDLLFINLNVALGLINAPVLANASSIFSRNDLNMISNRLKTAHQSIAFNNAVAVGQILRVNSINTVLHALIPAAFPETDELDASHTTVSF</sequence>
<dbReference type="EMBL" id="JACGWN010000005">
    <property type="protein sequence ID" value="KAL0448364.1"/>
    <property type="molecule type" value="Genomic_DNA"/>
</dbReference>
<comment type="caution">
    <text evidence="1">The sequence shown here is derived from an EMBL/GenBank/DDBJ whole genome shotgun (WGS) entry which is preliminary data.</text>
</comment>
<accession>A0AAW2X515</accession>
<gene>
    <name evidence="1" type="ORF">Slati_1392800</name>
</gene>
<name>A0AAW2X515_9LAMI</name>
<evidence type="ECO:0000313" key="1">
    <source>
        <dbReference type="EMBL" id="KAL0448364.1"/>
    </source>
</evidence>
<protein>
    <submittedName>
        <fullName evidence="1">Uncharacterized protein</fullName>
    </submittedName>
</protein>